<dbReference type="EMBL" id="HBEF01004409">
    <property type="protein sequence ID" value="CAD8330627.1"/>
    <property type="molecule type" value="Transcribed_RNA"/>
</dbReference>
<organism evidence="3">
    <name type="scientific">Craspedostauros australis</name>
    <dbReference type="NCBI Taxonomy" id="1486917"/>
    <lineage>
        <taxon>Eukaryota</taxon>
        <taxon>Sar</taxon>
        <taxon>Stramenopiles</taxon>
        <taxon>Ochrophyta</taxon>
        <taxon>Bacillariophyta</taxon>
        <taxon>Bacillariophyceae</taxon>
        <taxon>Bacillariophycidae</taxon>
        <taxon>Naviculales</taxon>
        <taxon>Naviculaceae</taxon>
        <taxon>Craspedostauros</taxon>
    </lineage>
</organism>
<name>A0A7R9WNY7_9STRA</name>
<evidence type="ECO:0000313" key="3">
    <source>
        <dbReference type="EMBL" id="CAD8330627.1"/>
    </source>
</evidence>
<sequence>MTKSTQLVGKLQADKEEEQKNHGQRTALMGMLENELTEVKEENSDLSAKLEANKYDLSKKDDELQALQQQLEATEQQRAASEKAKKSASDALSQAQKGAAKKSTAVVDNLQREVQQLQQAMARKSSAAQKIIREREEESKQLRAENKRLKNEVDKGSLSDRKIFELAALQSNRESAQVTEIDARDKAIQRMQQKLVEQDGELATEETKRLQAEGQVEELCRVRRREDVNLDYLKSIVVQFLSKPPGSSERSSLLPVLATLLQFDDGDYQVIEDGKQKLSWFGSIVPTDIAAPLSGSS</sequence>
<gene>
    <name evidence="3" type="ORF">CAUS1442_LOCUS2725</name>
</gene>
<feature type="compositionally biased region" description="Basic and acidic residues" evidence="1">
    <location>
        <begin position="12"/>
        <end position="21"/>
    </location>
</feature>
<feature type="region of interest" description="Disordered" evidence="1">
    <location>
        <begin position="70"/>
        <end position="104"/>
    </location>
</feature>
<dbReference type="Gene3D" id="1.10.220.60">
    <property type="entry name" value="GRIP domain"/>
    <property type="match status" value="1"/>
</dbReference>
<feature type="compositionally biased region" description="Low complexity" evidence="1">
    <location>
        <begin position="70"/>
        <end position="79"/>
    </location>
</feature>
<proteinExistence type="predicted"/>
<dbReference type="InterPro" id="IPR000237">
    <property type="entry name" value="GRIP_dom"/>
</dbReference>
<evidence type="ECO:0000259" key="2">
    <source>
        <dbReference type="PROSITE" id="PS50913"/>
    </source>
</evidence>
<dbReference type="AlphaFoldDB" id="A0A7R9WNY7"/>
<dbReference type="Pfam" id="PF01465">
    <property type="entry name" value="GRIP"/>
    <property type="match status" value="1"/>
</dbReference>
<evidence type="ECO:0000256" key="1">
    <source>
        <dbReference type="SAM" id="MobiDB-lite"/>
    </source>
</evidence>
<feature type="region of interest" description="Disordered" evidence="1">
    <location>
        <begin position="1"/>
        <end position="25"/>
    </location>
</feature>
<protein>
    <recommendedName>
        <fullName evidence="2">GRIP domain-containing protein</fullName>
    </recommendedName>
</protein>
<dbReference type="PROSITE" id="PS50913">
    <property type="entry name" value="GRIP"/>
    <property type="match status" value="1"/>
</dbReference>
<feature type="domain" description="GRIP" evidence="2">
    <location>
        <begin position="223"/>
        <end position="274"/>
    </location>
</feature>
<dbReference type="SMART" id="SM00755">
    <property type="entry name" value="Grip"/>
    <property type="match status" value="1"/>
</dbReference>
<accession>A0A7R9WNY7</accession>
<reference evidence="3" key="1">
    <citation type="submission" date="2021-01" db="EMBL/GenBank/DDBJ databases">
        <authorList>
            <person name="Corre E."/>
            <person name="Pelletier E."/>
            <person name="Niang G."/>
            <person name="Scheremetjew M."/>
            <person name="Finn R."/>
            <person name="Kale V."/>
            <person name="Holt S."/>
            <person name="Cochrane G."/>
            <person name="Meng A."/>
            <person name="Brown T."/>
            <person name="Cohen L."/>
        </authorList>
    </citation>
    <scope>NUCLEOTIDE SEQUENCE</scope>
    <source>
        <strain evidence="3">CCMP3328</strain>
    </source>
</reference>